<keyword evidence="5" id="KW-1185">Reference proteome</keyword>
<feature type="coiled-coil region" evidence="1">
    <location>
        <begin position="460"/>
        <end position="510"/>
    </location>
</feature>
<dbReference type="Proteomes" id="UP000008743">
    <property type="component" value="Unassembled WGS sequence"/>
</dbReference>
<accession>A0A0D2X3U4</accession>
<dbReference type="PhylomeDB" id="A0A0D2X3U4"/>
<dbReference type="SMART" id="SM00584">
    <property type="entry name" value="TLDc"/>
    <property type="match status" value="1"/>
</dbReference>
<dbReference type="AlphaFoldDB" id="A0A0D2X3U4"/>
<dbReference type="eggNOG" id="KOG4636">
    <property type="taxonomic scope" value="Eukaryota"/>
</dbReference>
<reference evidence="5" key="1">
    <citation type="submission" date="2011-02" db="EMBL/GenBank/DDBJ databases">
        <title>The Genome Sequence of Capsaspora owczarzaki ATCC 30864.</title>
        <authorList>
            <person name="Russ C."/>
            <person name="Cuomo C."/>
            <person name="Burger G."/>
            <person name="Gray M.W."/>
            <person name="Holland P.W.H."/>
            <person name="King N."/>
            <person name="Lang F.B.F."/>
            <person name="Roger A.J."/>
            <person name="Ruiz-Trillo I."/>
            <person name="Young S.K."/>
            <person name="Zeng Q."/>
            <person name="Gargeya S."/>
            <person name="Alvarado L."/>
            <person name="Berlin A."/>
            <person name="Chapman S.B."/>
            <person name="Chen Z."/>
            <person name="Freedman E."/>
            <person name="Gellesch M."/>
            <person name="Goldberg J."/>
            <person name="Griggs A."/>
            <person name="Gujja S."/>
            <person name="Heilman E."/>
            <person name="Heiman D."/>
            <person name="Howarth C."/>
            <person name="Mehta T."/>
            <person name="Neiman D."/>
            <person name="Pearson M."/>
            <person name="Roberts A."/>
            <person name="Saif S."/>
            <person name="Shea T."/>
            <person name="Shenoy N."/>
            <person name="Sisk P."/>
            <person name="Stolte C."/>
            <person name="Sykes S."/>
            <person name="White J."/>
            <person name="Yandava C."/>
            <person name="Haas B."/>
            <person name="Nusbaum C."/>
            <person name="Birren B."/>
        </authorList>
    </citation>
    <scope>NUCLEOTIDE SEQUENCE</scope>
    <source>
        <strain evidence="5">ATCC 30864</strain>
    </source>
</reference>
<keyword evidence="1" id="KW-0175">Coiled coil</keyword>
<organism evidence="4 5">
    <name type="scientific">Capsaspora owczarzaki (strain ATCC 30864)</name>
    <dbReference type="NCBI Taxonomy" id="595528"/>
    <lineage>
        <taxon>Eukaryota</taxon>
        <taxon>Filasterea</taxon>
        <taxon>Capsaspora</taxon>
    </lineage>
</organism>
<feature type="region of interest" description="Disordered" evidence="2">
    <location>
        <begin position="68"/>
        <end position="99"/>
    </location>
</feature>
<dbReference type="InterPro" id="IPR006571">
    <property type="entry name" value="TLDc_dom"/>
</dbReference>
<dbReference type="OrthoDB" id="289228at2759"/>
<evidence type="ECO:0000259" key="3">
    <source>
        <dbReference type="SMART" id="SM00584"/>
    </source>
</evidence>
<evidence type="ECO:0000256" key="2">
    <source>
        <dbReference type="SAM" id="MobiDB-lite"/>
    </source>
</evidence>
<sequence>MGSSQSQPVTPVPSNLSPTSNMPTIPDSPCPAALRALLVTAYSRFSHGAVLLDWDHSKHLDYVAHAPSATTTTTPEATATATTTTTTTTTSADASAQENPDSFANEFKADVDGTFARKLYQAMGAVLGPQVVAPAMLSIREYAVLRLQTVLSEKEEARGNIEAETRLANMADTISEVVARLPEDGHPHRRLDKPYEFWTPIIAIEFVEALGHALSQDVEVASTFFFKLFMDGRSEATREEMFSMFDWLLTHAFLPVNQVPEAPLANPSAATPSQRWSFLVDSLWRFVDRASAAEGNFDPAQDKVELVRFVQWTLHNGARWFARLQRWLAFQVLGPQQAHAMEVRGAERYITPLAQTKQAGTMARAARHELSLFPCPLPPSFIMPSVSTQTDGKQNTHPLTLEHRWMLACSLPPIYFGAGVDTRPAVATRAADHASAAAAAGGGGGGAAAAPGPITATLSLDQIKAMAEDDEEALRRLLQQQLQQIKQQELEQQRKDKVELDAAIEREKNNYEQSFEWKRLYDSELNGVSMNRLHHHVTGYTSPTLTIVYLTSGETIAIATDAEWQDAASGWGGEKVRFVELLPQAHVCCAWPATKKVATGQPKNTSPAGSVYFNDKFRGQRHGFGLGFPVQTGAGSTVSSVATGFVAWVQEDLRTASRRYPCMMCYGPSMLAKGETSHRVERIEIWGCGGKKADREQAVLKAWIQSEIERRRAVPMPGKWEENVDKLLLEMVDAKATAHNSDQQQQQ</sequence>
<dbReference type="EMBL" id="KE346368">
    <property type="protein sequence ID" value="KJE94914.1"/>
    <property type="molecule type" value="Genomic_DNA"/>
</dbReference>
<evidence type="ECO:0000313" key="4">
    <source>
        <dbReference type="EMBL" id="KJE94914.1"/>
    </source>
</evidence>
<feature type="region of interest" description="Disordered" evidence="2">
    <location>
        <begin position="1"/>
        <end position="27"/>
    </location>
</feature>
<dbReference type="InParanoid" id="A0A0D2X3U4"/>
<feature type="compositionally biased region" description="Low complexity" evidence="2">
    <location>
        <begin position="68"/>
        <end position="96"/>
    </location>
</feature>
<feature type="domain" description="TLDc" evidence="3">
    <location>
        <begin position="501"/>
        <end position="689"/>
    </location>
</feature>
<name>A0A0D2X3U4_CAPO3</name>
<dbReference type="Pfam" id="PF07534">
    <property type="entry name" value="TLD"/>
    <property type="match status" value="1"/>
</dbReference>
<evidence type="ECO:0000313" key="5">
    <source>
        <dbReference type="Proteomes" id="UP000008743"/>
    </source>
</evidence>
<proteinExistence type="predicted"/>
<gene>
    <name evidence="4" type="ORF">CAOG_005456</name>
</gene>
<feature type="compositionally biased region" description="Low complexity" evidence="2">
    <location>
        <begin position="1"/>
        <end position="14"/>
    </location>
</feature>
<protein>
    <recommendedName>
        <fullName evidence="3">TLDc domain-containing protein</fullName>
    </recommendedName>
</protein>
<dbReference type="RefSeq" id="XP_004346129.2">
    <property type="nucleotide sequence ID" value="XM_004346079.2"/>
</dbReference>
<evidence type="ECO:0000256" key="1">
    <source>
        <dbReference type="SAM" id="Coils"/>
    </source>
</evidence>